<dbReference type="InterPro" id="IPR002577">
    <property type="entry name" value="HTH_HxlR"/>
</dbReference>
<dbReference type="SUPFAM" id="SSF46785">
    <property type="entry name" value="Winged helix' DNA-binding domain"/>
    <property type="match status" value="1"/>
</dbReference>
<dbReference type="EMBL" id="JAZHRV010000001">
    <property type="protein sequence ID" value="MEH2553821.1"/>
    <property type="molecule type" value="Genomic_DNA"/>
</dbReference>
<dbReference type="Proteomes" id="UP001364224">
    <property type="component" value="Unassembled WGS sequence"/>
</dbReference>
<evidence type="ECO:0000256" key="2">
    <source>
        <dbReference type="ARBA" id="ARBA00023125"/>
    </source>
</evidence>
<dbReference type="SUPFAM" id="SSF55718">
    <property type="entry name" value="SCP-like"/>
    <property type="match status" value="1"/>
</dbReference>
<keyword evidence="1" id="KW-0805">Transcription regulation</keyword>
<gene>
    <name evidence="5" type="ORF">V1286_001350</name>
</gene>
<evidence type="ECO:0000259" key="4">
    <source>
        <dbReference type="PROSITE" id="PS51118"/>
    </source>
</evidence>
<evidence type="ECO:0000313" key="5">
    <source>
        <dbReference type="EMBL" id="MEH2553821.1"/>
    </source>
</evidence>
<comment type="caution">
    <text evidence="5">The sequence shown here is derived from an EMBL/GenBank/DDBJ whole genome shotgun (WGS) entry which is preliminary data.</text>
</comment>
<evidence type="ECO:0000256" key="3">
    <source>
        <dbReference type="ARBA" id="ARBA00023163"/>
    </source>
</evidence>
<sequence>MSIGSYKQFCPVAMAAEILCTRWTVVLLRELVAGSTRFNELRRGVPRMSPALLSQRLKDLEIAGIVARTASTSEAGIFEYHLTLSGRELGPIVEAFGVWGQRRIEADLSLQHLDVQLLMWDMRRNLNTTPMPRTRSVIQFVYPELSAAQRSWWLLVDPQDGVDLCSIDPGFDVDLYVSVDLRTMTAIWMGLDTVRAAVGSERMLLTGNQKLASAMQTWLGLSPFAKEQKLAS</sequence>
<evidence type="ECO:0000313" key="6">
    <source>
        <dbReference type="Proteomes" id="UP001364224"/>
    </source>
</evidence>
<name>A0ABU8B6S5_9BRAD</name>
<protein>
    <submittedName>
        <fullName evidence="5">DNA-binding HxlR family transcriptional regulator</fullName>
    </submittedName>
</protein>
<dbReference type="InterPro" id="IPR036390">
    <property type="entry name" value="WH_DNA-bd_sf"/>
</dbReference>
<proteinExistence type="predicted"/>
<dbReference type="InterPro" id="IPR036388">
    <property type="entry name" value="WH-like_DNA-bd_sf"/>
</dbReference>
<keyword evidence="6" id="KW-1185">Reference proteome</keyword>
<keyword evidence="2 5" id="KW-0238">DNA-binding</keyword>
<evidence type="ECO:0000256" key="1">
    <source>
        <dbReference type="ARBA" id="ARBA00023015"/>
    </source>
</evidence>
<accession>A0ABU8B6S5</accession>
<dbReference type="InterPro" id="IPR036527">
    <property type="entry name" value="SCP2_sterol-bd_dom_sf"/>
</dbReference>
<dbReference type="PANTHER" id="PTHR33204:SF18">
    <property type="entry name" value="TRANSCRIPTIONAL REGULATORY PROTEIN"/>
    <property type="match status" value="1"/>
</dbReference>
<dbReference type="PROSITE" id="PS51118">
    <property type="entry name" value="HTH_HXLR"/>
    <property type="match status" value="1"/>
</dbReference>
<dbReference type="RefSeq" id="WP_334478390.1">
    <property type="nucleotide sequence ID" value="NZ_JAZHRV010000001.1"/>
</dbReference>
<dbReference type="GO" id="GO:0003677">
    <property type="term" value="F:DNA binding"/>
    <property type="evidence" value="ECO:0007669"/>
    <property type="project" value="UniProtKB-KW"/>
</dbReference>
<feature type="domain" description="HTH hxlR-type" evidence="4">
    <location>
        <begin position="10"/>
        <end position="108"/>
    </location>
</feature>
<organism evidence="5 6">
    <name type="scientific">Bradyrhizobium algeriense</name>
    <dbReference type="NCBI Taxonomy" id="634784"/>
    <lineage>
        <taxon>Bacteria</taxon>
        <taxon>Pseudomonadati</taxon>
        <taxon>Pseudomonadota</taxon>
        <taxon>Alphaproteobacteria</taxon>
        <taxon>Hyphomicrobiales</taxon>
        <taxon>Nitrobacteraceae</taxon>
        <taxon>Bradyrhizobium</taxon>
    </lineage>
</organism>
<dbReference type="Pfam" id="PF01638">
    <property type="entry name" value="HxlR"/>
    <property type="match status" value="1"/>
</dbReference>
<reference evidence="5 6" key="1">
    <citation type="submission" date="2024-02" db="EMBL/GenBank/DDBJ databases">
        <title>Adaptive strategies in a cosmopolitan and abundant soil bacterium.</title>
        <authorList>
            <person name="Carini P."/>
        </authorList>
    </citation>
    <scope>NUCLEOTIDE SEQUENCE [LARGE SCALE GENOMIC DNA]</scope>
    <source>
        <strain evidence="5 6">AZCC 1608</strain>
    </source>
</reference>
<keyword evidence="3" id="KW-0804">Transcription</keyword>
<dbReference type="PANTHER" id="PTHR33204">
    <property type="entry name" value="TRANSCRIPTIONAL REGULATOR, MARR FAMILY"/>
    <property type="match status" value="1"/>
</dbReference>
<dbReference type="Gene3D" id="1.10.10.10">
    <property type="entry name" value="Winged helix-like DNA-binding domain superfamily/Winged helix DNA-binding domain"/>
    <property type="match status" value="1"/>
</dbReference>